<gene>
    <name evidence="2" type="ORF">JOD31_000833</name>
</gene>
<dbReference type="Pfam" id="PF17264">
    <property type="entry name" value="DUF5330"/>
    <property type="match status" value="1"/>
</dbReference>
<comment type="caution">
    <text evidence="2">The sequence shown here is derived from an EMBL/GenBank/DDBJ whole genome shotgun (WGS) entry which is preliminary data.</text>
</comment>
<protein>
    <recommendedName>
        <fullName evidence="4">DUF5330 domain-containing protein</fullName>
    </recommendedName>
</protein>
<dbReference type="RefSeq" id="WP_204949025.1">
    <property type="nucleotide sequence ID" value="NZ_BSFF01000002.1"/>
</dbReference>
<reference evidence="2 3" key="1">
    <citation type="submission" date="2021-01" db="EMBL/GenBank/DDBJ databases">
        <title>Genomic Encyclopedia of Type Strains, Phase IV (KMG-IV): sequencing the most valuable type-strain genomes for metagenomic binning, comparative biology and taxonomic classification.</title>
        <authorList>
            <person name="Goeker M."/>
        </authorList>
    </citation>
    <scope>NUCLEOTIDE SEQUENCE [LARGE SCALE GENOMIC DNA]</scope>
    <source>
        <strain evidence="2 3">DSM 6130</strain>
    </source>
</reference>
<dbReference type="InterPro" id="IPR035220">
    <property type="entry name" value="DUF5330"/>
</dbReference>
<accession>A0ABS2T368</accession>
<sequence length="129" mass="13298">MMFLIRTAFWISVLLLVLPLGGAMKGDGPNAEERASIDAMAALAAAGATISDMRSFCERQPDACDVGSKALQVMSDRARNGAAMIQDYLGSEGAPATPAKAASTAASGRDTLTPADRKPSWRGPASPSA</sequence>
<evidence type="ECO:0000313" key="2">
    <source>
        <dbReference type="EMBL" id="MBM7850621.1"/>
    </source>
</evidence>
<feature type="compositionally biased region" description="Low complexity" evidence="1">
    <location>
        <begin position="94"/>
        <end position="107"/>
    </location>
</feature>
<feature type="region of interest" description="Disordered" evidence="1">
    <location>
        <begin position="93"/>
        <end position="129"/>
    </location>
</feature>
<evidence type="ECO:0008006" key="4">
    <source>
        <dbReference type="Google" id="ProtNLM"/>
    </source>
</evidence>
<keyword evidence="3" id="KW-1185">Reference proteome</keyword>
<evidence type="ECO:0000313" key="3">
    <source>
        <dbReference type="Proteomes" id="UP000758856"/>
    </source>
</evidence>
<evidence type="ECO:0000256" key="1">
    <source>
        <dbReference type="SAM" id="MobiDB-lite"/>
    </source>
</evidence>
<dbReference type="EMBL" id="JAFBCY010000001">
    <property type="protein sequence ID" value="MBM7850621.1"/>
    <property type="molecule type" value="Genomic_DNA"/>
</dbReference>
<dbReference type="Proteomes" id="UP000758856">
    <property type="component" value="Unassembled WGS sequence"/>
</dbReference>
<name>A0ABS2T368_9HYPH</name>
<proteinExistence type="predicted"/>
<organism evidence="2 3">
    <name type="scientific">Methylopila capsulata</name>
    <dbReference type="NCBI Taxonomy" id="61654"/>
    <lineage>
        <taxon>Bacteria</taxon>
        <taxon>Pseudomonadati</taxon>
        <taxon>Pseudomonadota</taxon>
        <taxon>Alphaproteobacteria</taxon>
        <taxon>Hyphomicrobiales</taxon>
        <taxon>Methylopilaceae</taxon>
        <taxon>Methylopila</taxon>
    </lineage>
</organism>